<reference evidence="3" key="1">
    <citation type="submission" date="2016-10" db="EMBL/GenBank/DDBJ databases">
        <authorList>
            <person name="Varghese N."/>
            <person name="Submissions S."/>
        </authorList>
    </citation>
    <scope>NUCLEOTIDE SEQUENCE [LARGE SCALE GENOMIC DNA]</scope>
    <source>
        <strain evidence="3">CGMCC 4.3568</strain>
    </source>
</reference>
<organism evidence="2 3">
    <name type="scientific">Amycolatopsis marina</name>
    <dbReference type="NCBI Taxonomy" id="490629"/>
    <lineage>
        <taxon>Bacteria</taxon>
        <taxon>Bacillati</taxon>
        <taxon>Actinomycetota</taxon>
        <taxon>Actinomycetes</taxon>
        <taxon>Pseudonocardiales</taxon>
        <taxon>Pseudonocardiaceae</taxon>
        <taxon>Amycolatopsis</taxon>
    </lineage>
</organism>
<keyword evidence="1" id="KW-0812">Transmembrane</keyword>
<accession>A0A1I1CF57</accession>
<proteinExistence type="predicted"/>
<keyword evidence="1" id="KW-1133">Transmembrane helix</keyword>
<name>A0A1I1CF57_9PSEU</name>
<sequence>MGLAVDVYAFGCVAVIGIDAGLTGCHFACFLGLVDLLSCQ</sequence>
<evidence type="ECO:0000313" key="3">
    <source>
        <dbReference type="Proteomes" id="UP000243799"/>
    </source>
</evidence>
<dbReference type="Proteomes" id="UP000243799">
    <property type="component" value="Unassembled WGS sequence"/>
</dbReference>
<evidence type="ECO:0000256" key="1">
    <source>
        <dbReference type="SAM" id="Phobius"/>
    </source>
</evidence>
<dbReference type="AlphaFoldDB" id="A0A1I1CF57"/>
<evidence type="ECO:0000313" key="2">
    <source>
        <dbReference type="EMBL" id="SFB61204.1"/>
    </source>
</evidence>
<dbReference type="EMBL" id="FOKG01000027">
    <property type="protein sequence ID" value="SFB61204.1"/>
    <property type="molecule type" value="Genomic_DNA"/>
</dbReference>
<keyword evidence="3" id="KW-1185">Reference proteome</keyword>
<gene>
    <name evidence="2" type="ORF">SAMN05216266_12756</name>
</gene>
<keyword evidence="1" id="KW-0472">Membrane</keyword>
<protein>
    <submittedName>
        <fullName evidence="2">Uncharacterized protein</fullName>
    </submittedName>
</protein>
<feature type="transmembrane region" description="Helical" evidence="1">
    <location>
        <begin position="7"/>
        <end position="34"/>
    </location>
</feature>